<dbReference type="InterPro" id="IPR036614">
    <property type="entry name" value="RusA-like_sf"/>
</dbReference>
<reference evidence="1" key="1">
    <citation type="journal article" date="2021" name="Proc. Natl. Acad. Sci. U.S.A.">
        <title>A Catalog of Tens of Thousands of Viruses from Human Metagenomes Reveals Hidden Associations with Chronic Diseases.</title>
        <authorList>
            <person name="Tisza M.J."/>
            <person name="Buck C.B."/>
        </authorList>
    </citation>
    <scope>NUCLEOTIDE SEQUENCE</scope>
    <source>
        <strain evidence="1">CtZPw9</strain>
    </source>
</reference>
<evidence type="ECO:0000313" key="1">
    <source>
        <dbReference type="EMBL" id="DAD74788.1"/>
    </source>
</evidence>
<sequence length="124" mass="14362">MKVVIEIPDAHPLLSINRLMSEHWRTRQKSSKYWRKAGFESVKDLAPLEPPVTCDVYIYRPRAGRYDPGNYYPTAKAIIDGMVDAGILPDDSFEYLDGAHLHHGGIDRENPRLEIFFSLYERKK</sequence>
<dbReference type="EMBL" id="BK014765">
    <property type="protein sequence ID" value="DAD74788.1"/>
    <property type="molecule type" value="Genomic_DNA"/>
</dbReference>
<dbReference type="GO" id="GO:0006310">
    <property type="term" value="P:DNA recombination"/>
    <property type="evidence" value="ECO:0007669"/>
    <property type="project" value="InterPro"/>
</dbReference>
<protein>
    <submittedName>
        <fullName evidence="1">Endodeoxyribonuclease RusA</fullName>
    </submittedName>
</protein>
<dbReference type="GO" id="GO:0006281">
    <property type="term" value="P:DNA repair"/>
    <property type="evidence" value="ECO:0007669"/>
    <property type="project" value="InterPro"/>
</dbReference>
<name>A0A8S5LXT8_9CAUD</name>
<dbReference type="Gene3D" id="3.30.1330.70">
    <property type="entry name" value="Holliday junction resolvase RusA"/>
    <property type="match status" value="1"/>
</dbReference>
<accession>A0A8S5LXT8</accession>
<organism evidence="1">
    <name type="scientific">Siphoviridae sp. ctZPw9</name>
    <dbReference type="NCBI Taxonomy" id="2826383"/>
    <lineage>
        <taxon>Viruses</taxon>
        <taxon>Duplodnaviria</taxon>
        <taxon>Heunggongvirae</taxon>
        <taxon>Uroviricota</taxon>
        <taxon>Caudoviricetes</taxon>
    </lineage>
</organism>
<dbReference type="GO" id="GO:0000287">
    <property type="term" value="F:magnesium ion binding"/>
    <property type="evidence" value="ECO:0007669"/>
    <property type="project" value="InterPro"/>
</dbReference>
<proteinExistence type="predicted"/>
<dbReference type="SUPFAM" id="SSF103084">
    <property type="entry name" value="Holliday junction resolvase RusA"/>
    <property type="match status" value="1"/>
</dbReference>